<feature type="domain" description="DUF218" evidence="2">
    <location>
        <begin position="55"/>
        <end position="227"/>
    </location>
</feature>
<evidence type="ECO:0000256" key="1">
    <source>
        <dbReference type="SAM" id="Phobius"/>
    </source>
</evidence>
<organism evidence="3 4">
    <name type="scientific">Salinivirga cyanobacteriivorans</name>
    <dbReference type="NCBI Taxonomy" id="1307839"/>
    <lineage>
        <taxon>Bacteria</taxon>
        <taxon>Pseudomonadati</taxon>
        <taxon>Bacteroidota</taxon>
        <taxon>Bacteroidia</taxon>
        <taxon>Bacteroidales</taxon>
        <taxon>Salinivirgaceae</taxon>
        <taxon>Salinivirga</taxon>
    </lineage>
</organism>
<dbReference type="Proteomes" id="UP000064893">
    <property type="component" value="Chromosome"/>
</dbReference>
<keyword evidence="1" id="KW-0812">Transmembrane</keyword>
<reference evidence="3 4" key="1">
    <citation type="submission" date="2015-11" db="EMBL/GenBank/DDBJ databases">
        <title>Description and complete genome sequence of a novel strain predominating in hypersaline microbial mats and representing a new family of the Bacteriodetes phylum.</title>
        <authorList>
            <person name="Spring S."/>
            <person name="Bunk B."/>
            <person name="Sproer C."/>
            <person name="Klenk H.-P."/>
        </authorList>
    </citation>
    <scope>NUCLEOTIDE SEQUENCE [LARGE SCALE GENOMIC DNA]</scope>
    <source>
        <strain evidence="3 4">L21-Spi-D4</strain>
    </source>
</reference>
<feature type="transmembrane region" description="Helical" evidence="1">
    <location>
        <begin position="12"/>
        <end position="37"/>
    </location>
</feature>
<dbReference type="OrthoDB" id="9782395at2"/>
<dbReference type="InterPro" id="IPR003848">
    <property type="entry name" value="DUF218"/>
</dbReference>
<gene>
    <name evidence="3" type="ORF">L21SP5_00315</name>
</gene>
<proteinExistence type="predicted"/>
<dbReference type="EMBL" id="CP013118">
    <property type="protein sequence ID" value="ALO13994.1"/>
    <property type="molecule type" value="Genomic_DNA"/>
</dbReference>
<protein>
    <recommendedName>
        <fullName evidence="2">DUF218 domain-containing protein</fullName>
    </recommendedName>
</protein>
<keyword evidence="1" id="KW-1133">Transmembrane helix</keyword>
<dbReference type="RefSeq" id="WP_157754516.1">
    <property type="nucleotide sequence ID" value="NZ_CP013118.1"/>
</dbReference>
<evidence type="ECO:0000313" key="4">
    <source>
        <dbReference type="Proteomes" id="UP000064893"/>
    </source>
</evidence>
<dbReference type="CDD" id="cd06259">
    <property type="entry name" value="YdcF-like"/>
    <property type="match status" value="1"/>
</dbReference>
<dbReference type="STRING" id="1307839.L21SP5_00315"/>
<evidence type="ECO:0000313" key="3">
    <source>
        <dbReference type="EMBL" id="ALO13994.1"/>
    </source>
</evidence>
<dbReference type="AlphaFoldDB" id="A0A0S2HVF1"/>
<evidence type="ECO:0000259" key="2">
    <source>
        <dbReference type="Pfam" id="PF02698"/>
    </source>
</evidence>
<accession>A0A0S2HVF1</accession>
<sequence length="238" mass="27152">MRTFLKVLKKVLFIGVISWFGLTILMLAIGFTSLPFWGIHHLSKPGSAYSFEPEYIIFMGGSGFPGKSSLMRIYYTSKLAHEYPKAKIVAAFPGDPKKSDGMLSNISREFKIRGIDSTRIIFEPQGTNTRWQAMEIKENIITNPGDNMVIVSSPAHIYRAVKVFSSLGFKNIGSFACFERNINVSLQFDSEDIEGKAYLPDIGANQQLRYQFWNHLKYEIVLLREYAAITYYFLQGWI</sequence>
<dbReference type="Pfam" id="PF02698">
    <property type="entry name" value="DUF218"/>
    <property type="match status" value="1"/>
</dbReference>
<keyword evidence="1" id="KW-0472">Membrane</keyword>
<keyword evidence="4" id="KW-1185">Reference proteome</keyword>
<dbReference type="KEGG" id="blq:L21SP5_00315"/>
<name>A0A0S2HVF1_9BACT</name>